<name>A0A956NCT0_UNCEI</name>
<feature type="compositionally biased region" description="Polar residues" evidence="1">
    <location>
        <begin position="146"/>
        <end position="162"/>
    </location>
</feature>
<evidence type="ECO:0000256" key="1">
    <source>
        <dbReference type="SAM" id="MobiDB-lite"/>
    </source>
</evidence>
<accession>A0A956NCT0</accession>
<proteinExistence type="predicted"/>
<reference evidence="3" key="1">
    <citation type="submission" date="2020-04" db="EMBL/GenBank/DDBJ databases">
        <authorList>
            <person name="Zhang T."/>
        </authorList>
    </citation>
    <scope>NUCLEOTIDE SEQUENCE</scope>
    <source>
        <strain evidence="3">HKST-UBA02</strain>
    </source>
</reference>
<keyword evidence="2" id="KW-0732">Signal</keyword>
<reference evidence="3" key="2">
    <citation type="journal article" date="2021" name="Microbiome">
        <title>Successional dynamics and alternative stable states in a saline activated sludge microbial community over 9 years.</title>
        <authorList>
            <person name="Wang Y."/>
            <person name="Ye J."/>
            <person name="Ju F."/>
            <person name="Liu L."/>
            <person name="Boyd J.A."/>
            <person name="Deng Y."/>
            <person name="Parks D.H."/>
            <person name="Jiang X."/>
            <person name="Yin X."/>
            <person name="Woodcroft B.J."/>
            <person name="Tyson G.W."/>
            <person name="Hugenholtz P."/>
            <person name="Polz M.F."/>
            <person name="Zhang T."/>
        </authorList>
    </citation>
    <scope>NUCLEOTIDE SEQUENCE</scope>
    <source>
        <strain evidence="3">HKST-UBA02</strain>
    </source>
</reference>
<dbReference type="EMBL" id="JAGQHS010000069">
    <property type="protein sequence ID" value="MCA9756842.1"/>
    <property type="molecule type" value="Genomic_DNA"/>
</dbReference>
<sequence>MRAHRTSRTDFRACLFVILLLGALWATSDAGSTPSSGSAPPSRLDAVLDSLRAATAASSRWDEFVTSADWDSTETAWIPDPSSAPTRNPMTRFHFDLSPRFRFNKVEGITPGTGATVQWARRPGFRIDGGMDRATAPGRWAGEVTASFQSDARSPSGPSTAVRTRHGGGGPESAENPFGEIRSRRNWRVFVSYAERALPFGSQRPVRNGFQAALLSVDTQSYSWREERTVGFEPPSPSRVRWEFAYTERKDRNAVVALDPLWNTDPASWKGAAIDRVETHGLVGRTTLRLGFLRSLEVTARAGAFGGAFGGDREFYPAGFELRRSFRPPGAERLTAELWGTAVFGRPPSQEWADLGGSSSLRAHRTREQLGRASTVVRLDYELGVDILRRIQFPFSRQLRLQPVLFVDTGAAWGGSDWTRRENVRGPRSADWRTDFGIGVQRRMGYPGLIDRLRVDFAFRTDRSNDRFLATVRLFP</sequence>
<feature type="chain" id="PRO_5037063026" description="Bacterial surface antigen (D15) domain-containing protein" evidence="2">
    <location>
        <begin position="31"/>
        <end position="476"/>
    </location>
</feature>
<evidence type="ECO:0008006" key="5">
    <source>
        <dbReference type="Google" id="ProtNLM"/>
    </source>
</evidence>
<feature type="region of interest" description="Disordered" evidence="1">
    <location>
        <begin position="146"/>
        <end position="179"/>
    </location>
</feature>
<gene>
    <name evidence="3" type="ORF">KDA27_13645</name>
</gene>
<evidence type="ECO:0000256" key="2">
    <source>
        <dbReference type="SAM" id="SignalP"/>
    </source>
</evidence>
<evidence type="ECO:0000313" key="3">
    <source>
        <dbReference type="EMBL" id="MCA9756842.1"/>
    </source>
</evidence>
<dbReference type="AlphaFoldDB" id="A0A956NCT0"/>
<dbReference type="Proteomes" id="UP000739538">
    <property type="component" value="Unassembled WGS sequence"/>
</dbReference>
<comment type="caution">
    <text evidence="3">The sequence shown here is derived from an EMBL/GenBank/DDBJ whole genome shotgun (WGS) entry which is preliminary data.</text>
</comment>
<feature type="signal peptide" evidence="2">
    <location>
        <begin position="1"/>
        <end position="30"/>
    </location>
</feature>
<dbReference type="Gene3D" id="2.40.160.50">
    <property type="entry name" value="membrane protein fhac: a member of the omp85/tpsb transporter family"/>
    <property type="match status" value="1"/>
</dbReference>
<organism evidence="3 4">
    <name type="scientific">Eiseniibacteriota bacterium</name>
    <dbReference type="NCBI Taxonomy" id="2212470"/>
    <lineage>
        <taxon>Bacteria</taxon>
        <taxon>Candidatus Eiseniibacteriota</taxon>
    </lineage>
</organism>
<protein>
    <recommendedName>
        <fullName evidence="5">Bacterial surface antigen (D15) domain-containing protein</fullName>
    </recommendedName>
</protein>
<evidence type="ECO:0000313" key="4">
    <source>
        <dbReference type="Proteomes" id="UP000739538"/>
    </source>
</evidence>